<dbReference type="InterPro" id="IPR057666">
    <property type="entry name" value="DrpA_SLOG"/>
</dbReference>
<protein>
    <submittedName>
        <fullName evidence="4">DNA-protecting protein DprA</fullName>
    </submittedName>
</protein>
<evidence type="ECO:0000313" key="5">
    <source>
        <dbReference type="Proteomes" id="UP000249739"/>
    </source>
</evidence>
<comment type="caution">
    <text evidence="4">The sequence shown here is derived from an EMBL/GenBank/DDBJ whole genome shotgun (WGS) entry which is preliminary data.</text>
</comment>
<dbReference type="PANTHER" id="PTHR43022">
    <property type="entry name" value="PROTEIN SMF"/>
    <property type="match status" value="1"/>
</dbReference>
<dbReference type="InterPro" id="IPR041614">
    <property type="entry name" value="DprA_WH"/>
</dbReference>
<dbReference type="SUPFAM" id="SSF102405">
    <property type="entry name" value="MCP/YpsA-like"/>
    <property type="match status" value="1"/>
</dbReference>
<dbReference type="Gene3D" id="3.40.50.450">
    <property type="match status" value="1"/>
</dbReference>
<comment type="similarity">
    <text evidence="1">Belongs to the DprA/Smf family.</text>
</comment>
<feature type="domain" description="DprA winged helix" evidence="3">
    <location>
        <begin position="320"/>
        <end position="365"/>
    </location>
</feature>
<dbReference type="GO" id="GO:0009294">
    <property type="term" value="P:DNA-mediated transformation"/>
    <property type="evidence" value="ECO:0007669"/>
    <property type="project" value="InterPro"/>
</dbReference>
<evidence type="ECO:0000313" key="4">
    <source>
        <dbReference type="EMBL" id="PZP57029.1"/>
    </source>
</evidence>
<organism evidence="4 5">
    <name type="scientific">Micavibrio aeruginosavorus</name>
    <dbReference type="NCBI Taxonomy" id="349221"/>
    <lineage>
        <taxon>Bacteria</taxon>
        <taxon>Pseudomonadati</taxon>
        <taxon>Bdellovibrionota</taxon>
        <taxon>Bdellovibrionia</taxon>
        <taxon>Bdellovibrionales</taxon>
        <taxon>Pseudobdellovibrionaceae</taxon>
        <taxon>Micavibrio</taxon>
    </lineage>
</organism>
<sequence>MKFFGGRKFTDKDKIDWLRLARTETIGPITFHRLIAKYKTATNALDALPHFARAKPIYIPSIDEATAEIEKTIKANGKIIAAYEDVYPLSLAAIEDAPPVITAFGNTDFLNRQSVGIVGSRNASLNGRKFAFKLAQDLGHENYVVASGLARGIDTAAHEGSLQSGTIAVLAGGADVVYPKENQKIYDEICDLGIVISECAHGTQPIAQHFPKRNRIITGLSLGTIIVEANPKSGSLISARTAAEQGRDVFAVPGFPMDPRSAGTNALIRDGAILVRGIEDVLEHLNSFAASRITNQKQQFLGLDEEGEVFDFEDKNIKYEIMSLLSTSPTAVDEIIRACQLRSSLVQGCLLEMELSGEVQRLPGNRVSLIKAA</sequence>
<dbReference type="EMBL" id="QFOT01000009">
    <property type="protein sequence ID" value="PZP57029.1"/>
    <property type="molecule type" value="Genomic_DNA"/>
</dbReference>
<gene>
    <name evidence="4" type="primary">dprA</name>
    <name evidence="4" type="ORF">DI586_01685</name>
</gene>
<dbReference type="AlphaFoldDB" id="A0A2W5HTR5"/>
<dbReference type="NCBIfam" id="TIGR00732">
    <property type="entry name" value="dprA"/>
    <property type="match status" value="1"/>
</dbReference>
<dbReference type="Gene3D" id="1.10.10.10">
    <property type="entry name" value="Winged helix-like DNA-binding domain superfamily/Winged helix DNA-binding domain"/>
    <property type="match status" value="1"/>
</dbReference>
<feature type="domain" description="Smf/DprA SLOG" evidence="2">
    <location>
        <begin position="79"/>
        <end position="285"/>
    </location>
</feature>
<evidence type="ECO:0000259" key="2">
    <source>
        <dbReference type="Pfam" id="PF02481"/>
    </source>
</evidence>
<accession>A0A2W5HTR5</accession>
<dbReference type="Proteomes" id="UP000249739">
    <property type="component" value="Unassembled WGS sequence"/>
</dbReference>
<evidence type="ECO:0000259" key="3">
    <source>
        <dbReference type="Pfam" id="PF17782"/>
    </source>
</evidence>
<dbReference type="Pfam" id="PF02481">
    <property type="entry name" value="DNA_processg_A"/>
    <property type="match status" value="1"/>
</dbReference>
<dbReference type="PANTHER" id="PTHR43022:SF1">
    <property type="entry name" value="PROTEIN SMF"/>
    <property type="match status" value="1"/>
</dbReference>
<dbReference type="Pfam" id="PF21102">
    <property type="entry name" value="DprA_N"/>
    <property type="match status" value="1"/>
</dbReference>
<reference evidence="4 5" key="1">
    <citation type="submission" date="2017-08" db="EMBL/GenBank/DDBJ databases">
        <title>Infants hospitalized years apart are colonized by the same room-sourced microbial strains.</title>
        <authorList>
            <person name="Brooks B."/>
            <person name="Olm M.R."/>
            <person name="Firek B.A."/>
            <person name="Baker R."/>
            <person name="Thomas B.C."/>
            <person name="Morowitz M.J."/>
            <person name="Banfield J.F."/>
        </authorList>
    </citation>
    <scope>NUCLEOTIDE SEQUENCE [LARGE SCALE GENOMIC DNA]</scope>
    <source>
        <strain evidence="4">S2_006_000_R2_64</strain>
    </source>
</reference>
<dbReference type="InterPro" id="IPR036388">
    <property type="entry name" value="WH-like_DNA-bd_sf"/>
</dbReference>
<dbReference type="Pfam" id="PF17782">
    <property type="entry name" value="WHD_DprA"/>
    <property type="match status" value="1"/>
</dbReference>
<proteinExistence type="inferred from homology"/>
<name>A0A2W5HTR5_9BACT</name>
<evidence type="ECO:0000256" key="1">
    <source>
        <dbReference type="ARBA" id="ARBA00006525"/>
    </source>
</evidence>
<dbReference type="InterPro" id="IPR003488">
    <property type="entry name" value="DprA"/>
</dbReference>